<dbReference type="GO" id="GO:0006355">
    <property type="term" value="P:regulation of DNA-templated transcription"/>
    <property type="evidence" value="ECO:0007669"/>
    <property type="project" value="TreeGrafter"/>
</dbReference>
<proteinExistence type="evidence at transcript level"/>
<dbReference type="GO" id="GO:0043130">
    <property type="term" value="F:ubiquitin binding"/>
    <property type="evidence" value="ECO:0007669"/>
    <property type="project" value="InterPro"/>
</dbReference>
<dbReference type="InterPro" id="IPR052586">
    <property type="entry name" value="ASCC2"/>
</dbReference>
<keyword evidence="2" id="KW-0472">Membrane</keyword>
<organism evidence="4">
    <name type="scientific">Rhodnius neglectus</name>
    <dbReference type="NCBI Taxonomy" id="72488"/>
    <lineage>
        <taxon>Eukaryota</taxon>
        <taxon>Metazoa</taxon>
        <taxon>Ecdysozoa</taxon>
        <taxon>Arthropoda</taxon>
        <taxon>Hexapoda</taxon>
        <taxon>Insecta</taxon>
        <taxon>Pterygota</taxon>
        <taxon>Neoptera</taxon>
        <taxon>Paraneoptera</taxon>
        <taxon>Hemiptera</taxon>
        <taxon>Heteroptera</taxon>
        <taxon>Panheteroptera</taxon>
        <taxon>Cimicomorpha</taxon>
        <taxon>Reduviidae</taxon>
        <taxon>Triatominae</taxon>
        <taxon>Rhodnius</taxon>
    </lineage>
</organism>
<dbReference type="Pfam" id="PF02845">
    <property type="entry name" value="CUE"/>
    <property type="match status" value="1"/>
</dbReference>
<dbReference type="SMART" id="SM00546">
    <property type="entry name" value="CUE"/>
    <property type="match status" value="1"/>
</dbReference>
<keyword evidence="2" id="KW-1133">Transmembrane helix</keyword>
<feature type="compositionally biased region" description="Basic residues" evidence="1">
    <location>
        <begin position="725"/>
        <end position="737"/>
    </location>
</feature>
<sequence length="737" mass="85118">ALSCYFITPRSPIQFTAPPKKNQHGQFLLGAKEDWLCKMVIYKSNLEWLLSLPHHRFWSQVVYGNDTWDSVISFLQEGYPFYCLEDNLTRDEDIKETYYIIMNLIFKIFARISTQKESNENWIGDKKYGSLLYNYTILSVPIFLDLCAIFGVFNAEEVKRIIINSFEAQPLYKEDFNNSIQHIKAIFNSLEDQFSNSTSTGLVSKLRDRKLPIKEMTIPHVQDIVLYSLDISVTLSTFIEYYQEAASVLHAHRFEINIASFYENVVTDLSRRIQIICDKEGYMDTYITLMVKLNQARYFLVKLFHQCIQSTLNNIDKNDGGDYVSKDSADSYLDILADCIMHKSFMRDYQNKFPVKNELELVWKKCPELDNVKYNFLLESFLVCLSPVKKKKEFKPVGSASSNLANSEILPSTSSPSASRIEVQGVELESLVTEVKDILPHLGDGFVKKCLQFYNYSSSSVINAILENNLPDSLSSISQSLPNVKSENHILAEDSSKLNQDPDPFIPPESVNPYFPDRVNVFDNDEFDIMTRDQVDTSRIFKGKRNDPTKKDLRDIIDDKSFRDKLRNKFSLLGLIEEVDNTYDDEYDDTYDDSEFPVPEAGEQPFQKFVTPRVLEQAALKKGNAKLPLQNEDSPEEYGGAVEDGDDEEETTLDRGRSNLQFVENPELVRARFEERRQSKMKPWQRENQQPTRNVTGNPKGQGQDKDVQFNRNKKNVNKSYQANHSRKKAALHKRFQ</sequence>
<dbReference type="SUPFAM" id="SSF46934">
    <property type="entry name" value="UBA-like"/>
    <property type="match status" value="1"/>
</dbReference>
<dbReference type="PROSITE" id="PS51140">
    <property type="entry name" value="CUE"/>
    <property type="match status" value="1"/>
</dbReference>
<feature type="compositionally biased region" description="Basic and acidic residues" evidence="1">
    <location>
        <begin position="667"/>
        <end position="678"/>
    </location>
</feature>
<dbReference type="PANTHER" id="PTHR21494">
    <property type="entry name" value="ACTIVATING SIGNAL COINTEGRATOR 1 COMPLEX SUBUNIT 2 ASC-1 COMPLEX SUBUNIT P100"/>
    <property type="match status" value="1"/>
</dbReference>
<evidence type="ECO:0000256" key="2">
    <source>
        <dbReference type="SAM" id="Phobius"/>
    </source>
</evidence>
<reference evidence="4" key="1">
    <citation type="journal article" date="2016" name="PLoS Negl. Trop. Dis.">
        <title>A Deep Insight into the Sialome of Rhodnius neglectus, a Vector of Chagas Disease.</title>
        <authorList>
            <person name="Santiago P.B."/>
            <person name="Assumpcao T.C."/>
            <person name="Araujo C.N."/>
            <person name="Bastos I.M."/>
            <person name="Neves D."/>
            <person name="Silva I.G."/>
            <person name="Charneau S."/>
            <person name="Queiroz R.M."/>
            <person name="Raiol T."/>
            <person name="Oliveira J.V."/>
            <person name="Sousa M.V."/>
            <person name="Calvo E."/>
            <person name="Ribeiro J.M."/>
            <person name="Santana J.M."/>
        </authorList>
    </citation>
    <scope>NUCLEOTIDE SEQUENCE</scope>
    <source>
        <tissue evidence="4">Salivary glands</tissue>
    </source>
</reference>
<feature type="region of interest" description="Disordered" evidence="1">
    <location>
        <begin position="625"/>
        <end position="737"/>
    </location>
</feature>
<accession>A0A0P4VUW3</accession>
<feature type="compositionally biased region" description="Polar residues" evidence="1">
    <location>
        <begin position="686"/>
        <end position="701"/>
    </location>
</feature>
<dbReference type="InterPro" id="IPR041800">
    <property type="entry name" value="ASCC2_CUE"/>
</dbReference>
<protein>
    <submittedName>
        <fullName evidence="4">Putative activating signal cointegrator 1 complex subunit 2-like protein</fullName>
    </submittedName>
</protein>
<keyword evidence="2" id="KW-0812">Transmembrane</keyword>
<dbReference type="Gene3D" id="1.10.8.10">
    <property type="entry name" value="DNA helicase RuvA subunit, C-terminal domain"/>
    <property type="match status" value="1"/>
</dbReference>
<feature type="non-terminal residue" evidence="4">
    <location>
        <position position="1"/>
    </location>
</feature>
<dbReference type="AlphaFoldDB" id="A0A0P4VUW3"/>
<feature type="domain" description="CUE" evidence="3">
    <location>
        <begin position="427"/>
        <end position="470"/>
    </location>
</feature>
<dbReference type="EMBL" id="GDKW01000077">
    <property type="protein sequence ID" value="JAI56518.1"/>
    <property type="molecule type" value="mRNA"/>
</dbReference>
<dbReference type="InterPro" id="IPR003892">
    <property type="entry name" value="CUE"/>
</dbReference>
<dbReference type="CDD" id="cd14364">
    <property type="entry name" value="CUE_ASCC2"/>
    <property type="match status" value="1"/>
</dbReference>
<evidence type="ECO:0000259" key="3">
    <source>
        <dbReference type="PROSITE" id="PS51140"/>
    </source>
</evidence>
<dbReference type="InterPro" id="IPR009060">
    <property type="entry name" value="UBA-like_sf"/>
</dbReference>
<name>A0A0P4VUW3_9HEMI</name>
<feature type="transmembrane region" description="Helical" evidence="2">
    <location>
        <begin position="132"/>
        <end position="153"/>
    </location>
</feature>
<evidence type="ECO:0000256" key="1">
    <source>
        <dbReference type="SAM" id="MobiDB-lite"/>
    </source>
</evidence>
<dbReference type="PANTHER" id="PTHR21494:SF0">
    <property type="entry name" value="ACTIVATING SIGNAL COINTEGRATOR 1 COMPLEX SUBUNIT 2"/>
    <property type="match status" value="1"/>
</dbReference>
<evidence type="ECO:0000313" key="4">
    <source>
        <dbReference type="EMBL" id="JAI56518.1"/>
    </source>
</evidence>